<dbReference type="Pfam" id="PF01797">
    <property type="entry name" value="Y1_Tnp"/>
    <property type="match status" value="1"/>
</dbReference>
<sequence>MPRKPLIWFPGATYHIISKGIRSSSIFEDDEDHNKYLSLLAETKEKYGFTLQAYCLMTNHTHLQLQTANDPPGKIMHALNLKYAKYFNQKYSYSGHVFDNRYFWELVDSIGYEIELSKYIHLNPLKAGIVNKPEDYPWSSYRAYVLHEKNNLISSDRILSYFTEPQISNYIQFIQAEESPLAYANLDIIGNAPV</sequence>
<evidence type="ECO:0000313" key="3">
    <source>
        <dbReference type="Proteomes" id="UP001231362"/>
    </source>
</evidence>
<dbReference type="EMBL" id="JAUSTU010000002">
    <property type="protein sequence ID" value="MDQ0154207.1"/>
    <property type="molecule type" value="Genomic_DNA"/>
</dbReference>
<dbReference type="SUPFAM" id="SSF143422">
    <property type="entry name" value="Transposase IS200-like"/>
    <property type="match status" value="1"/>
</dbReference>
<dbReference type="PANTHER" id="PTHR34322:SF2">
    <property type="entry name" value="TRANSPOSASE IS200-LIKE DOMAIN-CONTAINING PROTEIN"/>
    <property type="match status" value="1"/>
</dbReference>
<dbReference type="Proteomes" id="UP001231362">
    <property type="component" value="Unassembled WGS sequence"/>
</dbReference>
<dbReference type="RefSeq" id="WP_307148823.1">
    <property type="nucleotide sequence ID" value="NZ_JAUSTU010000002.1"/>
</dbReference>
<dbReference type="PANTHER" id="PTHR34322">
    <property type="entry name" value="TRANSPOSASE, Y1_TNP DOMAIN-CONTAINING"/>
    <property type="match status" value="1"/>
</dbReference>
<keyword evidence="3" id="KW-1185">Reference proteome</keyword>
<accession>A0ABT9UZU3</accession>
<evidence type="ECO:0000313" key="2">
    <source>
        <dbReference type="EMBL" id="MDQ0154207.1"/>
    </source>
</evidence>
<feature type="domain" description="Transposase IS200-like" evidence="1">
    <location>
        <begin position="9"/>
        <end position="123"/>
    </location>
</feature>
<dbReference type="InterPro" id="IPR002686">
    <property type="entry name" value="Transposase_17"/>
</dbReference>
<evidence type="ECO:0000259" key="1">
    <source>
        <dbReference type="SMART" id="SM01321"/>
    </source>
</evidence>
<comment type="caution">
    <text evidence="2">The sequence shown here is derived from an EMBL/GenBank/DDBJ whole genome shotgun (WGS) entry which is preliminary data.</text>
</comment>
<dbReference type="InterPro" id="IPR036515">
    <property type="entry name" value="Transposase_17_sf"/>
</dbReference>
<dbReference type="SMART" id="SM01321">
    <property type="entry name" value="Y1_Tnp"/>
    <property type="match status" value="1"/>
</dbReference>
<dbReference type="Gene3D" id="3.30.70.1290">
    <property type="entry name" value="Transposase IS200-like"/>
    <property type="match status" value="1"/>
</dbReference>
<protein>
    <submittedName>
        <fullName evidence="2">REP element-mobilizing transposase RayT</fullName>
    </submittedName>
</protein>
<organism evidence="2 3">
    <name type="scientific">Anoxybacillus andreesenii</name>
    <dbReference type="NCBI Taxonomy" id="1325932"/>
    <lineage>
        <taxon>Bacteria</taxon>
        <taxon>Bacillati</taxon>
        <taxon>Bacillota</taxon>
        <taxon>Bacilli</taxon>
        <taxon>Bacillales</taxon>
        <taxon>Anoxybacillaceae</taxon>
        <taxon>Anoxybacillus</taxon>
    </lineage>
</organism>
<reference evidence="2 3" key="1">
    <citation type="submission" date="2023-07" db="EMBL/GenBank/DDBJ databases">
        <title>Genomic Encyclopedia of Type Strains, Phase IV (KMG-IV): sequencing the most valuable type-strain genomes for metagenomic binning, comparative biology and taxonomic classification.</title>
        <authorList>
            <person name="Goeker M."/>
        </authorList>
    </citation>
    <scope>NUCLEOTIDE SEQUENCE [LARGE SCALE GENOMIC DNA]</scope>
    <source>
        <strain evidence="2 3">DSM 23948</strain>
    </source>
</reference>
<proteinExistence type="predicted"/>
<gene>
    <name evidence="2" type="ORF">J2S07_000511</name>
</gene>
<name>A0ABT9UZU3_9BACL</name>